<comment type="caution">
    <text evidence="1">The sequence shown here is derived from an EMBL/GenBank/DDBJ whole genome shotgun (WGS) entry which is preliminary data.</text>
</comment>
<evidence type="ECO:0000313" key="1">
    <source>
        <dbReference type="EMBL" id="TLC98812.1"/>
    </source>
</evidence>
<organism evidence="1 2">
    <name type="scientific">Robinsoniella peoriensis</name>
    <dbReference type="NCBI Taxonomy" id="180332"/>
    <lineage>
        <taxon>Bacteria</taxon>
        <taxon>Bacillati</taxon>
        <taxon>Bacillota</taxon>
        <taxon>Clostridia</taxon>
        <taxon>Lachnospirales</taxon>
        <taxon>Lachnospiraceae</taxon>
        <taxon>Robinsoniella</taxon>
    </lineage>
</organism>
<keyword evidence="2" id="KW-1185">Reference proteome</keyword>
<evidence type="ECO:0000313" key="2">
    <source>
        <dbReference type="Proteomes" id="UP000306509"/>
    </source>
</evidence>
<sequence length="309" mass="36101">MKGGSMACYNSYAHQWHPAFFASWQIEFQEESGELTFKNEHMIGTKPKQIDVLVIKKSVNKTIKKNIGRIFRMHNIIEYKSPEDYLSIDDFYKCYGYVCFYKSDGNKQNEINISEITLTLVSSGFPRNLVKHLKQVRGWKVEKIERGIYYVSGNIFPIQIINTKKLSKEKNLWLKSLNLHLESKDMVNSLIQEYDEHKDEKLYNSAMDIIVKNNIRIFKEVNENMLCAALEDLIKERLEREVKIALDEAVSKAVNKEVNIAVDKAVSQTTDNILNALEEIHNQIPISEIRKKYHLSEAEWIRMEKLALY</sequence>
<dbReference type="Proteomes" id="UP000306509">
    <property type="component" value="Unassembled WGS sequence"/>
</dbReference>
<accession>A0A4U8Q4B5</accession>
<name>A0A4U8Q4B5_9FIRM</name>
<protein>
    <submittedName>
        <fullName evidence="1">Uncharacterized protein</fullName>
    </submittedName>
</protein>
<dbReference type="AlphaFoldDB" id="A0A4U8Q4B5"/>
<gene>
    <name evidence="1" type="ORF">DSM106044_04346</name>
</gene>
<dbReference type="EMBL" id="QGQD01000083">
    <property type="protein sequence ID" value="TLC98812.1"/>
    <property type="molecule type" value="Genomic_DNA"/>
</dbReference>
<proteinExistence type="predicted"/>
<reference evidence="1 2" key="1">
    <citation type="journal article" date="2019" name="Anaerobe">
        <title>Detection of Robinsoniella peoriensis in multiple bone samples of a trauma patient.</title>
        <authorList>
            <person name="Schrottner P."/>
            <person name="Hartwich K."/>
            <person name="Bunk B."/>
            <person name="Schober I."/>
            <person name="Helbig S."/>
            <person name="Rudolph W.W."/>
            <person name="Gunzer F."/>
        </authorList>
    </citation>
    <scope>NUCLEOTIDE SEQUENCE [LARGE SCALE GENOMIC DNA]</scope>
    <source>
        <strain evidence="1 2">DSM 106044</strain>
    </source>
</reference>